<evidence type="ECO:0000313" key="2">
    <source>
        <dbReference type="EMBL" id="QJA93727.1"/>
    </source>
</evidence>
<proteinExistence type="predicted"/>
<evidence type="ECO:0000313" key="1">
    <source>
        <dbReference type="EMBL" id="QJA72935.1"/>
    </source>
</evidence>
<sequence length="49" mass="5788">MNKERICQLQQLREDMRLAYIHEEQFALRESDLLAILDILDNIKELGTG</sequence>
<dbReference type="EMBL" id="MT141989">
    <property type="protein sequence ID" value="QJA72935.1"/>
    <property type="molecule type" value="Genomic_DNA"/>
</dbReference>
<dbReference type="AlphaFoldDB" id="A0A6M3LEN2"/>
<reference evidence="2" key="1">
    <citation type="submission" date="2020-03" db="EMBL/GenBank/DDBJ databases">
        <title>The deep terrestrial virosphere.</title>
        <authorList>
            <person name="Holmfeldt K."/>
            <person name="Nilsson E."/>
            <person name="Simone D."/>
            <person name="Lopez-Fernandez M."/>
            <person name="Wu X."/>
            <person name="de Brujin I."/>
            <person name="Lundin D."/>
            <person name="Andersson A."/>
            <person name="Bertilsson S."/>
            <person name="Dopson M."/>
        </authorList>
    </citation>
    <scope>NUCLEOTIDE SEQUENCE</scope>
    <source>
        <strain evidence="1">MM415A02558</strain>
        <strain evidence="2">MM415B04129</strain>
    </source>
</reference>
<gene>
    <name evidence="1" type="ORF">MM415A02558_0011</name>
    <name evidence="2" type="ORF">MM415B04129_0011</name>
</gene>
<dbReference type="EMBL" id="MT143172">
    <property type="protein sequence ID" value="QJA93727.1"/>
    <property type="molecule type" value="Genomic_DNA"/>
</dbReference>
<name>A0A6M3LEN2_9ZZZZ</name>
<protein>
    <submittedName>
        <fullName evidence="2">Uncharacterized protein</fullName>
    </submittedName>
</protein>
<accession>A0A6M3LEN2</accession>
<organism evidence="2">
    <name type="scientific">viral metagenome</name>
    <dbReference type="NCBI Taxonomy" id="1070528"/>
    <lineage>
        <taxon>unclassified sequences</taxon>
        <taxon>metagenomes</taxon>
        <taxon>organismal metagenomes</taxon>
    </lineage>
</organism>